<dbReference type="STRING" id="756272.Plabr_3526"/>
<dbReference type="Gene3D" id="2.30.42.10">
    <property type="match status" value="1"/>
</dbReference>
<dbReference type="Gene3D" id="3.50.30.30">
    <property type="match status" value="1"/>
</dbReference>
<keyword evidence="1" id="KW-0732">Signal</keyword>
<dbReference type="EMBL" id="CP002546">
    <property type="protein sequence ID" value="ADY61123.1"/>
    <property type="molecule type" value="Genomic_DNA"/>
</dbReference>
<dbReference type="InterPro" id="IPR001478">
    <property type="entry name" value="PDZ"/>
</dbReference>
<dbReference type="SMART" id="SM00228">
    <property type="entry name" value="PDZ"/>
    <property type="match status" value="1"/>
</dbReference>
<dbReference type="GO" id="GO:0006508">
    <property type="term" value="P:proteolysis"/>
    <property type="evidence" value="ECO:0007669"/>
    <property type="project" value="InterPro"/>
</dbReference>
<dbReference type="Pfam" id="PF13180">
    <property type="entry name" value="PDZ_2"/>
    <property type="match status" value="1"/>
</dbReference>
<feature type="chain" id="PRO_5003256546" evidence="1">
    <location>
        <begin position="28"/>
        <end position="629"/>
    </location>
</feature>
<dbReference type="KEGG" id="pbs:Plabr_3526"/>
<dbReference type="InterPro" id="IPR045175">
    <property type="entry name" value="M28_fam"/>
</dbReference>
<dbReference type="SUPFAM" id="SSF53187">
    <property type="entry name" value="Zn-dependent exopeptidases"/>
    <property type="match status" value="1"/>
</dbReference>
<dbReference type="SUPFAM" id="SSF52025">
    <property type="entry name" value="PA domain"/>
    <property type="match status" value="1"/>
</dbReference>
<dbReference type="RefSeq" id="WP_013629842.1">
    <property type="nucleotide sequence ID" value="NC_015174.1"/>
</dbReference>
<keyword evidence="4" id="KW-1185">Reference proteome</keyword>
<reference evidence="4" key="1">
    <citation type="submission" date="2011-02" db="EMBL/GenBank/DDBJ databases">
        <title>The complete genome of Planctomyces brasiliensis DSM 5305.</title>
        <authorList>
            <person name="Lucas S."/>
            <person name="Copeland A."/>
            <person name="Lapidus A."/>
            <person name="Bruce D."/>
            <person name="Goodwin L."/>
            <person name="Pitluck S."/>
            <person name="Kyrpides N."/>
            <person name="Mavromatis K."/>
            <person name="Pagani I."/>
            <person name="Ivanova N."/>
            <person name="Ovchinnikova G."/>
            <person name="Lu M."/>
            <person name="Detter J.C."/>
            <person name="Han C."/>
            <person name="Land M."/>
            <person name="Hauser L."/>
            <person name="Markowitz V."/>
            <person name="Cheng J.-F."/>
            <person name="Hugenholtz P."/>
            <person name="Woyke T."/>
            <person name="Wu D."/>
            <person name="Tindall B."/>
            <person name="Pomrenke H.G."/>
            <person name="Brambilla E."/>
            <person name="Klenk H.-P."/>
            <person name="Eisen J.A."/>
        </authorList>
    </citation>
    <scope>NUCLEOTIDE SEQUENCE [LARGE SCALE GENOMIC DNA]</scope>
    <source>
        <strain evidence="4">ATCC 49424 / DSM 5305 / JCM 21570 / NBRC 103401 / IFAM 1448</strain>
    </source>
</reference>
<evidence type="ECO:0000256" key="1">
    <source>
        <dbReference type="SAM" id="SignalP"/>
    </source>
</evidence>
<evidence type="ECO:0000313" key="4">
    <source>
        <dbReference type="Proteomes" id="UP000006860"/>
    </source>
</evidence>
<evidence type="ECO:0000313" key="3">
    <source>
        <dbReference type="EMBL" id="ADY61123.1"/>
    </source>
</evidence>
<feature type="domain" description="PDZ" evidence="2">
    <location>
        <begin position="533"/>
        <end position="589"/>
    </location>
</feature>
<dbReference type="InterPro" id="IPR046450">
    <property type="entry name" value="PA_dom_sf"/>
</dbReference>
<dbReference type="Gene3D" id="3.40.630.10">
    <property type="entry name" value="Zn peptidases"/>
    <property type="match status" value="1"/>
</dbReference>
<dbReference type="PANTHER" id="PTHR12147">
    <property type="entry name" value="METALLOPEPTIDASE M28 FAMILY MEMBER"/>
    <property type="match status" value="1"/>
</dbReference>
<gene>
    <name evidence="3" type="ordered locus">Plabr_3526</name>
</gene>
<organism evidence="3 4">
    <name type="scientific">Rubinisphaera brasiliensis (strain ATCC 49424 / DSM 5305 / JCM 21570 / IAM 15109 / NBRC 103401 / IFAM 1448)</name>
    <name type="common">Planctomyces brasiliensis</name>
    <dbReference type="NCBI Taxonomy" id="756272"/>
    <lineage>
        <taxon>Bacteria</taxon>
        <taxon>Pseudomonadati</taxon>
        <taxon>Planctomycetota</taxon>
        <taxon>Planctomycetia</taxon>
        <taxon>Planctomycetales</taxon>
        <taxon>Planctomycetaceae</taxon>
        <taxon>Rubinisphaera</taxon>
    </lineage>
</organism>
<protein>
    <submittedName>
        <fullName evidence="3">Peptidase M28</fullName>
    </submittedName>
</protein>
<feature type="signal peptide" evidence="1">
    <location>
        <begin position="1"/>
        <end position="27"/>
    </location>
</feature>
<sequence>MPFRLLVLLLLSALFYAAFLNPGPSLAENPETPPTTLEEPVLRIPAVSGLDQLARDMNVLAADALEGRDTGSPGMYEAAEHIRKRFYEAGLVAPKKLPDSFQTFQLPSPPELGDDNSLATVLPQGKQTWKLEEDYIPCSFGGEGAFSGPVVFCGYGIADPEQNYDEFAGVDLKGKVALILRRVPGQTRPGSLYVGENGQIDTNVAALRSKMTNARKNGAAAVLFVNDLFSTREGKDELIAFGYGGSGGRDEVPAAHITQKAANQLLQKGLGLSLQEIDRSIESSMQPASAELNELTIEGKFDLQFSRTEGVNVIATLEPEDPENAETIVIGAHYDHVGWGKYGSLARGTEAIHNGADDNASGTAALMALADRIGKFKGQLKHRVVLIAFAGEERGLLGSKHYVESPVYPLAETRAMLNLDMVGRMSDEKLTVFGVGSSSVWKEWLDELERETELNFFREAKALGPSDHAPFYEKKIPVLHLFTGLHEDYHRPTDDIDEINIIGINRVVDVLEGITLALADSDARPDYIENKEWIQVGRHAGGRPFVGISPELDFEGNGFKLKAVTQNSPADHAGLEAGDVIVGVNGRGVNQRADFWAVVDQLKPRDTLQLQFIRDKQKLSSELKLDPPR</sequence>
<dbReference type="AlphaFoldDB" id="F0SP20"/>
<dbReference type="Proteomes" id="UP000006860">
    <property type="component" value="Chromosome"/>
</dbReference>
<dbReference type="OrthoDB" id="9762302at2"/>
<accession>F0SP20</accession>
<proteinExistence type="predicted"/>
<dbReference type="PROSITE" id="PS50106">
    <property type="entry name" value="PDZ"/>
    <property type="match status" value="1"/>
</dbReference>
<dbReference type="Pfam" id="PF04389">
    <property type="entry name" value="Peptidase_M28"/>
    <property type="match status" value="1"/>
</dbReference>
<dbReference type="eggNOG" id="COG2234">
    <property type="taxonomic scope" value="Bacteria"/>
</dbReference>
<dbReference type="InterPro" id="IPR003137">
    <property type="entry name" value="PA_domain"/>
</dbReference>
<dbReference type="Pfam" id="PF02225">
    <property type="entry name" value="PA"/>
    <property type="match status" value="1"/>
</dbReference>
<dbReference type="PANTHER" id="PTHR12147:SF26">
    <property type="entry name" value="PEPTIDASE M28 DOMAIN-CONTAINING PROTEIN"/>
    <property type="match status" value="1"/>
</dbReference>
<dbReference type="eggNOG" id="COG0265">
    <property type="taxonomic scope" value="Bacteria"/>
</dbReference>
<dbReference type="HOGENOM" id="CLU_019932_1_0_0"/>
<dbReference type="InterPro" id="IPR036034">
    <property type="entry name" value="PDZ_sf"/>
</dbReference>
<name>F0SP20_RUBBR</name>
<dbReference type="InterPro" id="IPR007484">
    <property type="entry name" value="Peptidase_M28"/>
</dbReference>
<dbReference type="SUPFAM" id="SSF50156">
    <property type="entry name" value="PDZ domain-like"/>
    <property type="match status" value="1"/>
</dbReference>
<dbReference type="GO" id="GO:0008235">
    <property type="term" value="F:metalloexopeptidase activity"/>
    <property type="evidence" value="ECO:0007669"/>
    <property type="project" value="InterPro"/>
</dbReference>
<evidence type="ECO:0000259" key="2">
    <source>
        <dbReference type="PROSITE" id="PS50106"/>
    </source>
</evidence>